<feature type="transmembrane region" description="Helical" evidence="1">
    <location>
        <begin position="138"/>
        <end position="156"/>
    </location>
</feature>
<sequence>MTTTATQELARIEARRSLRHPAPWLGLALSGLMAWNTWEETWSGQRYTGLVASLTPLLLGISLASVAAFGRELVPVADDAPLGRARRSAARLLGALPLVGVAVLLVVAAALWLRSTGGLSLGDEPGRTAQAHHTLPELVQLGLLACLAVAVGAAAVHVLRQRLAASIVLSIGWFLAGATYWIFNGPVLRALAPVQVQPVYVDVGPPETDPLTFPADWLLSAPGEFQDHWARVVVSPALAWWHNAYLVGLVLLAVAVAVPGRARRPLLAAGAAIAVAGVLLQQAVTP</sequence>
<reference evidence="2 3" key="1">
    <citation type="submission" date="2020-08" db="EMBL/GenBank/DDBJ databases">
        <title>Sequencing the genomes of 1000 actinobacteria strains.</title>
        <authorList>
            <person name="Klenk H.-P."/>
        </authorList>
    </citation>
    <scope>NUCLEOTIDE SEQUENCE [LARGE SCALE GENOMIC DNA]</scope>
    <source>
        <strain evidence="2 3">DSM 105498</strain>
    </source>
</reference>
<evidence type="ECO:0000313" key="2">
    <source>
        <dbReference type="EMBL" id="MBB3041433.1"/>
    </source>
</evidence>
<dbReference type="RefSeq" id="WP_183591334.1">
    <property type="nucleotide sequence ID" value="NZ_JACHWR010000001.1"/>
</dbReference>
<feature type="transmembrane region" description="Helical" evidence="1">
    <location>
        <begin position="90"/>
        <end position="113"/>
    </location>
</feature>
<feature type="transmembrane region" description="Helical" evidence="1">
    <location>
        <begin position="163"/>
        <end position="183"/>
    </location>
</feature>
<feature type="transmembrane region" description="Helical" evidence="1">
    <location>
        <begin position="239"/>
        <end position="258"/>
    </location>
</feature>
<comment type="caution">
    <text evidence="2">The sequence shown here is derived from an EMBL/GenBank/DDBJ whole genome shotgun (WGS) entry which is preliminary data.</text>
</comment>
<proteinExistence type="predicted"/>
<feature type="transmembrane region" description="Helical" evidence="1">
    <location>
        <begin position="21"/>
        <end position="38"/>
    </location>
</feature>
<feature type="transmembrane region" description="Helical" evidence="1">
    <location>
        <begin position="50"/>
        <end position="69"/>
    </location>
</feature>
<keyword evidence="1" id="KW-1133">Transmembrane helix</keyword>
<protein>
    <submittedName>
        <fullName evidence="2">Uncharacterized protein</fullName>
    </submittedName>
</protein>
<accession>A0A7W4Z036</accession>
<gene>
    <name evidence="2" type="ORF">FHU40_001234</name>
</gene>
<evidence type="ECO:0000313" key="3">
    <source>
        <dbReference type="Proteomes" id="UP000589626"/>
    </source>
</evidence>
<dbReference type="Proteomes" id="UP000589626">
    <property type="component" value="Unassembled WGS sequence"/>
</dbReference>
<organism evidence="2 3">
    <name type="scientific">Nocardioides soli</name>
    <dbReference type="NCBI Taxonomy" id="1036020"/>
    <lineage>
        <taxon>Bacteria</taxon>
        <taxon>Bacillati</taxon>
        <taxon>Actinomycetota</taxon>
        <taxon>Actinomycetes</taxon>
        <taxon>Propionibacteriales</taxon>
        <taxon>Nocardioidaceae</taxon>
        <taxon>Nocardioides</taxon>
    </lineage>
</organism>
<evidence type="ECO:0000256" key="1">
    <source>
        <dbReference type="SAM" id="Phobius"/>
    </source>
</evidence>
<keyword evidence="1" id="KW-0472">Membrane</keyword>
<dbReference type="EMBL" id="JACHWR010000001">
    <property type="protein sequence ID" value="MBB3041433.1"/>
    <property type="molecule type" value="Genomic_DNA"/>
</dbReference>
<keyword evidence="1" id="KW-0812">Transmembrane</keyword>
<keyword evidence="3" id="KW-1185">Reference proteome</keyword>
<dbReference type="AlphaFoldDB" id="A0A7W4Z036"/>
<name>A0A7W4Z036_9ACTN</name>
<feature type="transmembrane region" description="Helical" evidence="1">
    <location>
        <begin position="265"/>
        <end position="284"/>
    </location>
</feature>